<dbReference type="AlphaFoldDB" id="A0A8J3NFW3"/>
<dbReference type="InterPro" id="IPR016169">
    <property type="entry name" value="FAD-bd_PCMH_sub2"/>
</dbReference>
<gene>
    <name evidence="14" type="ORF">Aru02nite_51230</name>
</gene>
<keyword evidence="4 10" id="KW-0812">Transmembrane</keyword>
<keyword evidence="8 10" id="KW-0472">Membrane</keyword>
<evidence type="ECO:0000256" key="8">
    <source>
        <dbReference type="ARBA" id="ARBA00023136"/>
    </source>
</evidence>
<reference evidence="14" key="1">
    <citation type="submission" date="2021-01" db="EMBL/GenBank/DDBJ databases">
        <title>Whole genome shotgun sequence of Actinocatenispora rupis NBRC 107355.</title>
        <authorList>
            <person name="Komaki H."/>
            <person name="Tamura T."/>
        </authorList>
    </citation>
    <scope>NUCLEOTIDE SEQUENCE</scope>
    <source>
        <strain evidence="14">NBRC 107355</strain>
    </source>
</reference>
<dbReference type="Gene3D" id="3.10.580.10">
    <property type="entry name" value="CBS-domain"/>
    <property type="match status" value="1"/>
</dbReference>
<keyword evidence="6 10" id="KW-1133">Transmembrane helix</keyword>
<evidence type="ECO:0000256" key="11">
    <source>
        <dbReference type="SAM" id="Phobius"/>
    </source>
</evidence>
<evidence type="ECO:0000313" key="15">
    <source>
        <dbReference type="Proteomes" id="UP000612808"/>
    </source>
</evidence>
<comment type="similarity">
    <text evidence="2">Belongs to the UPF0053 family.</text>
</comment>
<protein>
    <submittedName>
        <fullName evidence="14">Membrane protein</fullName>
    </submittedName>
</protein>
<dbReference type="PANTHER" id="PTHR43099">
    <property type="entry name" value="UPF0053 PROTEIN YRKA"/>
    <property type="match status" value="1"/>
</dbReference>
<evidence type="ECO:0000256" key="9">
    <source>
        <dbReference type="PROSITE-ProRule" id="PRU00703"/>
    </source>
</evidence>
<evidence type="ECO:0000256" key="6">
    <source>
        <dbReference type="ARBA" id="ARBA00022989"/>
    </source>
</evidence>
<dbReference type="GO" id="GO:0050660">
    <property type="term" value="F:flavin adenine dinucleotide binding"/>
    <property type="evidence" value="ECO:0007669"/>
    <property type="project" value="InterPro"/>
</dbReference>
<evidence type="ECO:0000256" key="5">
    <source>
        <dbReference type="ARBA" id="ARBA00022737"/>
    </source>
</evidence>
<evidence type="ECO:0000313" key="14">
    <source>
        <dbReference type="EMBL" id="GID14234.1"/>
    </source>
</evidence>
<accession>A0A8J3NFW3</accession>
<dbReference type="InterPro" id="IPR044751">
    <property type="entry name" value="Ion_transp-like_CBS"/>
</dbReference>
<evidence type="ECO:0000256" key="1">
    <source>
        <dbReference type="ARBA" id="ARBA00004651"/>
    </source>
</evidence>
<dbReference type="RefSeq" id="WP_203662019.1">
    <property type="nucleotide sequence ID" value="NZ_BAAAZM010000001.1"/>
</dbReference>
<dbReference type="InterPro" id="IPR051676">
    <property type="entry name" value="UPF0053_domain"/>
</dbReference>
<dbReference type="SUPFAM" id="SSF54631">
    <property type="entry name" value="CBS-domain pair"/>
    <property type="match status" value="1"/>
</dbReference>
<keyword evidence="5" id="KW-0677">Repeat</keyword>
<dbReference type="InterPro" id="IPR000644">
    <property type="entry name" value="CBS_dom"/>
</dbReference>
<feature type="domain" description="CBS" evidence="12">
    <location>
        <begin position="283"/>
        <end position="340"/>
    </location>
</feature>
<dbReference type="SMART" id="SM00116">
    <property type="entry name" value="CBS"/>
    <property type="match status" value="2"/>
</dbReference>
<keyword evidence="3" id="KW-1003">Cell membrane</keyword>
<dbReference type="PROSITE" id="PS51371">
    <property type="entry name" value="CBS"/>
    <property type="match status" value="2"/>
</dbReference>
<keyword evidence="15" id="KW-1185">Reference proteome</keyword>
<dbReference type="InterPro" id="IPR046342">
    <property type="entry name" value="CBS_dom_sf"/>
</dbReference>
<feature type="domain" description="CNNM transmembrane" evidence="13">
    <location>
        <begin position="1"/>
        <end position="199"/>
    </location>
</feature>
<dbReference type="SUPFAM" id="SSF56176">
    <property type="entry name" value="FAD-binding/transporter-associated domain-like"/>
    <property type="match status" value="1"/>
</dbReference>
<dbReference type="PANTHER" id="PTHR43099:SF6">
    <property type="entry name" value="UPF0053 PROTEIN RV1842C"/>
    <property type="match status" value="1"/>
</dbReference>
<dbReference type="Pfam" id="PF00571">
    <property type="entry name" value="CBS"/>
    <property type="match status" value="2"/>
</dbReference>
<feature type="transmembrane region" description="Helical" evidence="11">
    <location>
        <begin position="90"/>
        <end position="112"/>
    </location>
</feature>
<dbReference type="InterPro" id="IPR002550">
    <property type="entry name" value="CNNM"/>
</dbReference>
<dbReference type="Gene3D" id="3.30.465.10">
    <property type="match status" value="1"/>
</dbReference>
<dbReference type="EMBL" id="BOMB01000030">
    <property type="protein sequence ID" value="GID14234.1"/>
    <property type="molecule type" value="Genomic_DNA"/>
</dbReference>
<dbReference type="GO" id="GO:0005886">
    <property type="term" value="C:plasma membrane"/>
    <property type="evidence" value="ECO:0007669"/>
    <property type="project" value="UniProtKB-SubCell"/>
</dbReference>
<sequence length="450" mass="47160">MLIVVGFLLVLLVTAGTGYFVAQEFAYLTVDRGRLERLAAEGNAAAARAVRVTERLSYVLSGAQVGITVTSLLAGYLAEPYLGSGLRDVLGLPAAAAGPLAAAVALLVATVVQMVLGELAPKNLAIARPLPLALALSRTTLWYLTVAGPVIGVFDAAANRLVRLLGVEPVHELDGTVTAEDLTGIVAASRRGGRLDPRLAAELDRALTFPSRTAGRTMTARVDVRSLPADAPAARVVELLSTGYARFPVVRGGDPDDLLGVVGLSQVLAIPADDRDTVTVGALATPAVLVPASLPLPRVLDRLRAARQQLACVIDEYGGFAGIVTLEDVVEELVGDIRDEDDPAGPVLARRPDGSWLVPARLRPDELSAATGVWLTVARAYDTVGGLLMAELGRLPRPGDRIEVPSAEVRDPDEEATPAPTVELTVTRVHRRVPAELAVRLVPAGPEVAP</sequence>
<evidence type="ECO:0000256" key="4">
    <source>
        <dbReference type="ARBA" id="ARBA00022692"/>
    </source>
</evidence>
<keyword evidence="7 9" id="KW-0129">CBS domain</keyword>
<evidence type="ECO:0000259" key="13">
    <source>
        <dbReference type="PROSITE" id="PS51846"/>
    </source>
</evidence>
<dbReference type="CDD" id="cd04590">
    <property type="entry name" value="CBS_pair_CorC_HlyC_assoc"/>
    <property type="match status" value="1"/>
</dbReference>
<comment type="subcellular location">
    <subcellularLocation>
        <location evidence="1">Cell membrane</location>
        <topology evidence="1">Multi-pass membrane protein</topology>
    </subcellularLocation>
</comment>
<comment type="caution">
    <text evidence="14">The sequence shown here is derived from an EMBL/GenBank/DDBJ whole genome shotgun (WGS) entry which is preliminary data.</text>
</comment>
<feature type="transmembrane region" description="Helical" evidence="11">
    <location>
        <begin position="58"/>
        <end position="78"/>
    </location>
</feature>
<feature type="transmembrane region" description="Helical" evidence="11">
    <location>
        <begin position="132"/>
        <end position="154"/>
    </location>
</feature>
<dbReference type="SMART" id="SM01091">
    <property type="entry name" value="CorC_HlyC"/>
    <property type="match status" value="1"/>
</dbReference>
<name>A0A8J3NFW3_9ACTN</name>
<dbReference type="Pfam" id="PF03471">
    <property type="entry name" value="CorC_HlyC"/>
    <property type="match status" value="1"/>
</dbReference>
<dbReference type="Pfam" id="PF01595">
    <property type="entry name" value="CNNM"/>
    <property type="match status" value="1"/>
</dbReference>
<dbReference type="Proteomes" id="UP000612808">
    <property type="component" value="Unassembled WGS sequence"/>
</dbReference>
<evidence type="ECO:0000256" key="10">
    <source>
        <dbReference type="PROSITE-ProRule" id="PRU01193"/>
    </source>
</evidence>
<organism evidence="14 15">
    <name type="scientific">Actinocatenispora rupis</name>
    <dbReference type="NCBI Taxonomy" id="519421"/>
    <lineage>
        <taxon>Bacteria</taxon>
        <taxon>Bacillati</taxon>
        <taxon>Actinomycetota</taxon>
        <taxon>Actinomycetes</taxon>
        <taxon>Micromonosporales</taxon>
        <taxon>Micromonosporaceae</taxon>
        <taxon>Actinocatenispora</taxon>
    </lineage>
</organism>
<proteinExistence type="inferred from homology"/>
<dbReference type="InterPro" id="IPR005170">
    <property type="entry name" value="Transptr-assoc_dom"/>
</dbReference>
<evidence type="ECO:0000259" key="12">
    <source>
        <dbReference type="PROSITE" id="PS51371"/>
    </source>
</evidence>
<feature type="domain" description="CBS" evidence="12">
    <location>
        <begin position="218"/>
        <end position="277"/>
    </location>
</feature>
<dbReference type="InterPro" id="IPR036318">
    <property type="entry name" value="FAD-bd_PCMH-like_sf"/>
</dbReference>
<evidence type="ECO:0000256" key="2">
    <source>
        <dbReference type="ARBA" id="ARBA00006337"/>
    </source>
</evidence>
<dbReference type="PROSITE" id="PS51846">
    <property type="entry name" value="CNNM"/>
    <property type="match status" value="1"/>
</dbReference>
<evidence type="ECO:0000256" key="7">
    <source>
        <dbReference type="ARBA" id="ARBA00023122"/>
    </source>
</evidence>
<evidence type="ECO:0000256" key="3">
    <source>
        <dbReference type="ARBA" id="ARBA00022475"/>
    </source>
</evidence>